<accession>A0AAD7VXC6</accession>
<comment type="caution">
    <text evidence="1">Lacks conserved residue(s) required for the propagation of feature annotation.</text>
</comment>
<dbReference type="PROSITE" id="PS50025">
    <property type="entry name" value="LAM_G_DOMAIN"/>
    <property type="match status" value="1"/>
</dbReference>
<evidence type="ECO:0000313" key="3">
    <source>
        <dbReference type="EMBL" id="KAJ8353027.1"/>
    </source>
</evidence>
<keyword evidence="4" id="KW-1185">Reference proteome</keyword>
<organism evidence="3 4">
    <name type="scientific">Aldrovandia affinis</name>
    <dbReference type="NCBI Taxonomy" id="143900"/>
    <lineage>
        <taxon>Eukaryota</taxon>
        <taxon>Metazoa</taxon>
        <taxon>Chordata</taxon>
        <taxon>Craniata</taxon>
        <taxon>Vertebrata</taxon>
        <taxon>Euteleostomi</taxon>
        <taxon>Actinopterygii</taxon>
        <taxon>Neopterygii</taxon>
        <taxon>Teleostei</taxon>
        <taxon>Notacanthiformes</taxon>
        <taxon>Halosauridae</taxon>
        <taxon>Aldrovandia</taxon>
    </lineage>
</organism>
<gene>
    <name evidence="3" type="ORF">AAFF_G00120370</name>
</gene>
<evidence type="ECO:0000313" key="4">
    <source>
        <dbReference type="Proteomes" id="UP001221898"/>
    </source>
</evidence>
<evidence type="ECO:0000256" key="1">
    <source>
        <dbReference type="PROSITE-ProRule" id="PRU00122"/>
    </source>
</evidence>
<dbReference type="AlphaFoldDB" id="A0AAD7VXC6"/>
<dbReference type="InterPro" id="IPR001791">
    <property type="entry name" value="Laminin_G"/>
</dbReference>
<dbReference type="CDD" id="cd00110">
    <property type="entry name" value="LamG"/>
    <property type="match status" value="1"/>
</dbReference>
<protein>
    <recommendedName>
        <fullName evidence="2">Laminin G domain-containing protein</fullName>
    </recommendedName>
</protein>
<dbReference type="Gene3D" id="2.60.120.200">
    <property type="match status" value="1"/>
</dbReference>
<reference evidence="3" key="1">
    <citation type="journal article" date="2023" name="Science">
        <title>Genome structures resolve the early diversification of teleost fishes.</title>
        <authorList>
            <person name="Parey E."/>
            <person name="Louis A."/>
            <person name="Montfort J."/>
            <person name="Bouchez O."/>
            <person name="Roques C."/>
            <person name="Iampietro C."/>
            <person name="Lluch J."/>
            <person name="Castinel A."/>
            <person name="Donnadieu C."/>
            <person name="Desvignes T."/>
            <person name="Floi Bucao C."/>
            <person name="Jouanno E."/>
            <person name="Wen M."/>
            <person name="Mejri S."/>
            <person name="Dirks R."/>
            <person name="Jansen H."/>
            <person name="Henkel C."/>
            <person name="Chen W.J."/>
            <person name="Zahm M."/>
            <person name="Cabau C."/>
            <person name="Klopp C."/>
            <person name="Thompson A.W."/>
            <person name="Robinson-Rechavi M."/>
            <person name="Braasch I."/>
            <person name="Lecointre G."/>
            <person name="Bobe J."/>
            <person name="Postlethwait J.H."/>
            <person name="Berthelot C."/>
            <person name="Roest Crollius H."/>
            <person name="Guiguen Y."/>
        </authorList>
    </citation>
    <scope>NUCLEOTIDE SEQUENCE</scope>
    <source>
        <strain evidence="3">NC1722</strain>
    </source>
</reference>
<evidence type="ECO:0000259" key="2">
    <source>
        <dbReference type="PROSITE" id="PS50025"/>
    </source>
</evidence>
<sequence length="85" mass="9682">MGSNYSVDFMALEMHHGKVTFLWDLGSGYAELEYPDVQINNSKWHHIHAFTRFGKQGSLMIQEVMSDQKPAVRTASLLDPPLCWA</sequence>
<dbReference type="InterPro" id="IPR013320">
    <property type="entry name" value="ConA-like_dom_sf"/>
</dbReference>
<proteinExistence type="predicted"/>
<dbReference type="SUPFAM" id="SSF49899">
    <property type="entry name" value="Concanavalin A-like lectins/glucanases"/>
    <property type="match status" value="1"/>
</dbReference>
<dbReference type="Proteomes" id="UP001221898">
    <property type="component" value="Unassembled WGS sequence"/>
</dbReference>
<name>A0AAD7VXC6_9TELE</name>
<comment type="caution">
    <text evidence="3">The sequence shown here is derived from an EMBL/GenBank/DDBJ whole genome shotgun (WGS) entry which is preliminary data.</text>
</comment>
<feature type="domain" description="Laminin G" evidence="2">
    <location>
        <begin position="1"/>
        <end position="85"/>
    </location>
</feature>
<dbReference type="EMBL" id="JAINUG010001824">
    <property type="protein sequence ID" value="KAJ8353027.1"/>
    <property type="molecule type" value="Genomic_DNA"/>
</dbReference>
<dbReference type="Pfam" id="PF00054">
    <property type="entry name" value="Laminin_G_1"/>
    <property type="match status" value="1"/>
</dbReference>